<feature type="signal peptide" evidence="3">
    <location>
        <begin position="1"/>
        <end position="37"/>
    </location>
</feature>
<reference evidence="4 5" key="1">
    <citation type="submission" date="2024-09" db="EMBL/GenBank/DDBJ databases">
        <authorList>
            <person name="Sun Q."/>
            <person name="Mori K."/>
        </authorList>
    </citation>
    <scope>NUCLEOTIDE SEQUENCE [LARGE SCALE GENOMIC DNA]</scope>
    <source>
        <strain evidence="4 5">CCM 7957</strain>
    </source>
</reference>
<gene>
    <name evidence="4" type="ORF">ACFFJD_06275</name>
</gene>
<sequence>MNGVRGRISRPGIVLAVLALIVAMSATWSSVAAPAHADVRSEAQAAIDAYASDPARSARLGAPTGDVRTVRPGGAAQNFANGTVYYSPRSGAHAVLGAIAARYRAVGGPATIGFPTGDEQQAGSGRYSTFGEPGTAAIYWSPQTRASLVTGGVLRAWLASGGVDGPFGFPTSDTAYTGRADESSFAGPGGTLISWSSTSGLTTEPADLAAAQPLMAAAAATEEARIALSPADPATPATASWWQKWWPAVAGAAAVLLVLILLLAVLAWRRRRRGAAAAAGADTAEGASPTPSAAVPAALVGERPDRADAEPSAEPEPDAEPEPETEAEPEPEPEPEITLSDETALASALVVAYQDDADSALTVAYVNNALGTDRAGSSDDTHAWLHRADPLEDAPAEQDDTETTENAETTENSEPSDQQE</sequence>
<feature type="region of interest" description="Disordered" evidence="1">
    <location>
        <begin position="371"/>
        <end position="420"/>
    </location>
</feature>
<feature type="compositionally biased region" description="Acidic residues" evidence="1">
    <location>
        <begin position="391"/>
        <end position="405"/>
    </location>
</feature>
<dbReference type="RefSeq" id="WP_382362263.1">
    <property type="nucleotide sequence ID" value="NZ_JBHLWV010000016.1"/>
</dbReference>
<evidence type="ECO:0000313" key="5">
    <source>
        <dbReference type="Proteomes" id="UP001589783"/>
    </source>
</evidence>
<feature type="chain" id="PRO_5045297139" evidence="3">
    <location>
        <begin position="38"/>
        <end position="420"/>
    </location>
</feature>
<evidence type="ECO:0000256" key="2">
    <source>
        <dbReference type="SAM" id="Phobius"/>
    </source>
</evidence>
<keyword evidence="2" id="KW-1133">Transmembrane helix</keyword>
<feature type="compositionally biased region" description="Basic and acidic residues" evidence="1">
    <location>
        <begin position="376"/>
        <end position="390"/>
    </location>
</feature>
<name>A0ABV6H7A0_9ACTN</name>
<dbReference type="EMBL" id="JBHLWV010000016">
    <property type="protein sequence ID" value="MFC0314459.1"/>
    <property type="molecule type" value="Genomic_DNA"/>
</dbReference>
<evidence type="ECO:0000256" key="3">
    <source>
        <dbReference type="SAM" id="SignalP"/>
    </source>
</evidence>
<keyword evidence="5" id="KW-1185">Reference proteome</keyword>
<feature type="compositionally biased region" description="Acidic residues" evidence="1">
    <location>
        <begin position="311"/>
        <end position="335"/>
    </location>
</feature>
<organism evidence="4 5">
    <name type="scientific">Gordonia phosphorivorans</name>
    <dbReference type="NCBI Taxonomy" id="1056982"/>
    <lineage>
        <taxon>Bacteria</taxon>
        <taxon>Bacillati</taxon>
        <taxon>Actinomycetota</taxon>
        <taxon>Actinomycetes</taxon>
        <taxon>Mycobacteriales</taxon>
        <taxon>Gordoniaceae</taxon>
        <taxon>Gordonia</taxon>
    </lineage>
</organism>
<keyword evidence="2" id="KW-0812">Transmembrane</keyword>
<keyword evidence="2" id="KW-0472">Membrane</keyword>
<dbReference type="Pfam" id="PF08310">
    <property type="entry name" value="LGFP"/>
    <property type="match status" value="2"/>
</dbReference>
<feature type="transmembrane region" description="Helical" evidence="2">
    <location>
        <begin position="245"/>
        <end position="268"/>
    </location>
</feature>
<accession>A0ABV6H7A0</accession>
<evidence type="ECO:0000313" key="4">
    <source>
        <dbReference type="EMBL" id="MFC0314459.1"/>
    </source>
</evidence>
<dbReference type="InterPro" id="IPR013207">
    <property type="entry name" value="LGFP"/>
</dbReference>
<keyword evidence="3" id="KW-0732">Signal</keyword>
<feature type="region of interest" description="Disordered" evidence="1">
    <location>
        <begin position="303"/>
        <end position="343"/>
    </location>
</feature>
<comment type="caution">
    <text evidence="4">The sequence shown here is derived from an EMBL/GenBank/DDBJ whole genome shotgun (WGS) entry which is preliminary data.</text>
</comment>
<evidence type="ECO:0000256" key="1">
    <source>
        <dbReference type="SAM" id="MobiDB-lite"/>
    </source>
</evidence>
<proteinExistence type="predicted"/>
<dbReference type="Proteomes" id="UP001589783">
    <property type="component" value="Unassembled WGS sequence"/>
</dbReference>
<protein>
    <submittedName>
        <fullName evidence="4">LGFP repeat-containing protein</fullName>
    </submittedName>
</protein>